<sequence length="52" mass="6073">DYYFNHVCARHDIDSYYALWMSLGHKGTHIYKGDIIEMIKAGLCVNTVQRKP</sequence>
<feature type="non-terminal residue" evidence="1">
    <location>
        <position position="1"/>
    </location>
</feature>
<organism evidence="1">
    <name type="scientific">marine sediment metagenome</name>
    <dbReference type="NCBI Taxonomy" id="412755"/>
    <lineage>
        <taxon>unclassified sequences</taxon>
        <taxon>metagenomes</taxon>
        <taxon>ecological metagenomes</taxon>
    </lineage>
</organism>
<name>X1CLN0_9ZZZZ</name>
<dbReference type="AlphaFoldDB" id="X1CLN0"/>
<protein>
    <submittedName>
        <fullName evidence="1">Uncharacterized protein</fullName>
    </submittedName>
</protein>
<dbReference type="EMBL" id="BART01014124">
    <property type="protein sequence ID" value="GAG85121.1"/>
    <property type="molecule type" value="Genomic_DNA"/>
</dbReference>
<proteinExistence type="predicted"/>
<gene>
    <name evidence="1" type="ORF">S01H4_28411</name>
</gene>
<accession>X1CLN0</accession>
<evidence type="ECO:0000313" key="1">
    <source>
        <dbReference type="EMBL" id="GAG85121.1"/>
    </source>
</evidence>
<reference evidence="1" key="1">
    <citation type="journal article" date="2014" name="Front. Microbiol.">
        <title>High frequency of phylogenetically diverse reductive dehalogenase-homologous genes in deep subseafloor sedimentary metagenomes.</title>
        <authorList>
            <person name="Kawai M."/>
            <person name="Futagami T."/>
            <person name="Toyoda A."/>
            <person name="Takaki Y."/>
            <person name="Nishi S."/>
            <person name="Hori S."/>
            <person name="Arai W."/>
            <person name="Tsubouchi T."/>
            <person name="Morono Y."/>
            <person name="Uchiyama I."/>
            <person name="Ito T."/>
            <person name="Fujiyama A."/>
            <person name="Inagaki F."/>
            <person name="Takami H."/>
        </authorList>
    </citation>
    <scope>NUCLEOTIDE SEQUENCE</scope>
    <source>
        <strain evidence="1">Expedition CK06-06</strain>
    </source>
</reference>
<comment type="caution">
    <text evidence="1">The sequence shown here is derived from an EMBL/GenBank/DDBJ whole genome shotgun (WGS) entry which is preliminary data.</text>
</comment>